<sequence length="329" mass="34396">MTTSLQRSRPYALFLNCFLNCVVFLKRTWRQLSVPARLLAAVGVVMFASAAFHAVVFLLSGTAWEGAVSWRKPITFGLSLGLTAVTLALIETRLRIRPWASWVLWGGFAVATVAEAGLITLQAWRGVPSHFNIATPFDAAVFSAMGQAVSVLALILVVVAVLSFTSAKPGAPALTLGIRAGLVLLVLGQVLGAAIVAAGVPHMVAGDQEALFGPDGVVLGAAGILKSPHGIALHAVQVLPLLGWLAERVPWPDARRRGAVRMAIAGYSLVLAVSIFQAYTGQAPLVLGIPALLAALAGAGLLAVAYARVLWALVRGRPRTGTRPSAVGR</sequence>
<evidence type="ECO:0000313" key="2">
    <source>
        <dbReference type="EMBL" id="GAA3677428.1"/>
    </source>
</evidence>
<keyword evidence="1" id="KW-1133">Transmembrane helix</keyword>
<dbReference type="Proteomes" id="UP001500752">
    <property type="component" value="Unassembled WGS sequence"/>
</dbReference>
<keyword evidence="1" id="KW-0472">Membrane</keyword>
<feature type="transmembrane region" description="Helical" evidence="1">
    <location>
        <begin position="144"/>
        <end position="164"/>
    </location>
</feature>
<reference evidence="3" key="1">
    <citation type="journal article" date="2019" name="Int. J. Syst. Evol. Microbiol.">
        <title>The Global Catalogue of Microorganisms (GCM) 10K type strain sequencing project: providing services to taxonomists for standard genome sequencing and annotation.</title>
        <authorList>
            <consortium name="The Broad Institute Genomics Platform"/>
            <consortium name="The Broad Institute Genome Sequencing Center for Infectious Disease"/>
            <person name="Wu L."/>
            <person name="Ma J."/>
        </authorList>
    </citation>
    <scope>NUCLEOTIDE SEQUENCE [LARGE SCALE GENOMIC DNA]</scope>
    <source>
        <strain evidence="3">JCM 30742</strain>
    </source>
</reference>
<comment type="caution">
    <text evidence="2">The sequence shown here is derived from an EMBL/GenBank/DDBJ whole genome shotgun (WGS) entry which is preliminary data.</text>
</comment>
<feature type="transmembrane region" description="Helical" evidence="1">
    <location>
        <begin position="218"/>
        <end position="246"/>
    </location>
</feature>
<feature type="transmembrane region" description="Helical" evidence="1">
    <location>
        <begin position="102"/>
        <end position="124"/>
    </location>
</feature>
<gene>
    <name evidence="2" type="ORF">GCM10023081_14660</name>
</gene>
<dbReference type="EMBL" id="BAABEO010000009">
    <property type="protein sequence ID" value="GAA3677428.1"/>
    <property type="molecule type" value="Genomic_DNA"/>
</dbReference>
<dbReference type="RefSeq" id="WP_345149658.1">
    <property type="nucleotide sequence ID" value="NZ_BAABEO010000009.1"/>
</dbReference>
<proteinExistence type="predicted"/>
<keyword evidence="1" id="KW-0812">Transmembrane</keyword>
<feature type="transmembrane region" description="Helical" evidence="1">
    <location>
        <begin position="285"/>
        <end position="314"/>
    </location>
</feature>
<name>A0ABP7C6U0_9MICC</name>
<feature type="transmembrane region" description="Helical" evidence="1">
    <location>
        <begin position="176"/>
        <end position="198"/>
    </location>
</feature>
<protein>
    <submittedName>
        <fullName evidence="2">Uncharacterized protein</fullName>
    </submittedName>
</protein>
<feature type="transmembrane region" description="Helical" evidence="1">
    <location>
        <begin position="258"/>
        <end position="279"/>
    </location>
</feature>
<accession>A0ABP7C6U0</accession>
<keyword evidence="3" id="KW-1185">Reference proteome</keyword>
<feature type="transmembrane region" description="Helical" evidence="1">
    <location>
        <begin position="38"/>
        <end position="61"/>
    </location>
</feature>
<evidence type="ECO:0000256" key="1">
    <source>
        <dbReference type="SAM" id="Phobius"/>
    </source>
</evidence>
<evidence type="ECO:0000313" key="3">
    <source>
        <dbReference type="Proteomes" id="UP001500752"/>
    </source>
</evidence>
<organism evidence="2 3">
    <name type="scientific">Arthrobacter ginkgonis</name>
    <dbReference type="NCBI Taxonomy" id="1630594"/>
    <lineage>
        <taxon>Bacteria</taxon>
        <taxon>Bacillati</taxon>
        <taxon>Actinomycetota</taxon>
        <taxon>Actinomycetes</taxon>
        <taxon>Micrococcales</taxon>
        <taxon>Micrococcaceae</taxon>
        <taxon>Arthrobacter</taxon>
    </lineage>
</organism>
<feature type="transmembrane region" description="Helical" evidence="1">
    <location>
        <begin position="73"/>
        <end position="90"/>
    </location>
</feature>